<gene>
    <name evidence="1" type="ORF">DAPPUDRAFT_262325</name>
</gene>
<dbReference type="Proteomes" id="UP000000305">
    <property type="component" value="Unassembled WGS sequence"/>
</dbReference>
<dbReference type="AlphaFoldDB" id="E9HMQ8"/>
<dbReference type="KEGG" id="dpx:DAPPUDRAFT_262325"/>
<evidence type="ECO:0000313" key="1">
    <source>
        <dbReference type="EMBL" id="EFX66969.1"/>
    </source>
</evidence>
<evidence type="ECO:0000313" key="2">
    <source>
        <dbReference type="Proteomes" id="UP000000305"/>
    </source>
</evidence>
<dbReference type="HOGENOM" id="CLU_3052434_0_0_1"/>
<organism evidence="1 2">
    <name type="scientific">Daphnia pulex</name>
    <name type="common">Water flea</name>
    <dbReference type="NCBI Taxonomy" id="6669"/>
    <lineage>
        <taxon>Eukaryota</taxon>
        <taxon>Metazoa</taxon>
        <taxon>Ecdysozoa</taxon>
        <taxon>Arthropoda</taxon>
        <taxon>Crustacea</taxon>
        <taxon>Branchiopoda</taxon>
        <taxon>Diplostraca</taxon>
        <taxon>Cladocera</taxon>
        <taxon>Anomopoda</taxon>
        <taxon>Daphniidae</taxon>
        <taxon>Daphnia</taxon>
    </lineage>
</organism>
<proteinExistence type="predicted"/>
<accession>E9HMQ8</accession>
<keyword evidence="2" id="KW-1185">Reference proteome</keyword>
<name>E9HMQ8_DAPPU</name>
<dbReference type="InParanoid" id="E9HMQ8"/>
<reference evidence="1 2" key="1">
    <citation type="journal article" date="2011" name="Science">
        <title>The ecoresponsive genome of Daphnia pulex.</title>
        <authorList>
            <person name="Colbourne J.K."/>
            <person name="Pfrender M.E."/>
            <person name="Gilbert D."/>
            <person name="Thomas W.K."/>
            <person name="Tucker A."/>
            <person name="Oakley T.H."/>
            <person name="Tokishita S."/>
            <person name="Aerts A."/>
            <person name="Arnold G.J."/>
            <person name="Basu M.K."/>
            <person name="Bauer D.J."/>
            <person name="Caceres C.E."/>
            <person name="Carmel L."/>
            <person name="Casola C."/>
            <person name="Choi J.H."/>
            <person name="Detter J.C."/>
            <person name="Dong Q."/>
            <person name="Dusheyko S."/>
            <person name="Eads B.D."/>
            <person name="Frohlich T."/>
            <person name="Geiler-Samerotte K.A."/>
            <person name="Gerlach D."/>
            <person name="Hatcher P."/>
            <person name="Jogdeo S."/>
            <person name="Krijgsveld J."/>
            <person name="Kriventseva E.V."/>
            <person name="Kultz D."/>
            <person name="Laforsch C."/>
            <person name="Lindquist E."/>
            <person name="Lopez J."/>
            <person name="Manak J.R."/>
            <person name="Muller J."/>
            <person name="Pangilinan J."/>
            <person name="Patwardhan R.P."/>
            <person name="Pitluck S."/>
            <person name="Pritham E.J."/>
            <person name="Rechtsteiner A."/>
            <person name="Rho M."/>
            <person name="Rogozin I.B."/>
            <person name="Sakarya O."/>
            <person name="Salamov A."/>
            <person name="Schaack S."/>
            <person name="Shapiro H."/>
            <person name="Shiga Y."/>
            <person name="Skalitzky C."/>
            <person name="Smith Z."/>
            <person name="Souvorov A."/>
            <person name="Sung W."/>
            <person name="Tang Z."/>
            <person name="Tsuchiya D."/>
            <person name="Tu H."/>
            <person name="Vos H."/>
            <person name="Wang M."/>
            <person name="Wolf Y.I."/>
            <person name="Yamagata H."/>
            <person name="Yamada T."/>
            <person name="Ye Y."/>
            <person name="Shaw J.R."/>
            <person name="Andrews J."/>
            <person name="Crease T.J."/>
            <person name="Tang H."/>
            <person name="Lucas S.M."/>
            <person name="Robertson H.M."/>
            <person name="Bork P."/>
            <person name="Koonin E.V."/>
            <person name="Zdobnov E.M."/>
            <person name="Grigoriev I.V."/>
            <person name="Lynch M."/>
            <person name="Boore J.L."/>
        </authorList>
    </citation>
    <scope>NUCLEOTIDE SEQUENCE [LARGE SCALE GENOMIC DNA]</scope>
</reference>
<sequence>MDPRSDSVRVLRTEFLHCVNYLWSLVSSQSASNQLRQIARLTTQHSAEDKGSIN</sequence>
<protein>
    <submittedName>
        <fullName evidence="1">Uncharacterized protein</fullName>
    </submittedName>
</protein>
<dbReference type="EMBL" id="GL732689">
    <property type="protein sequence ID" value="EFX66969.1"/>
    <property type="molecule type" value="Genomic_DNA"/>
</dbReference>